<dbReference type="GO" id="GO:0005886">
    <property type="term" value="C:plasma membrane"/>
    <property type="evidence" value="ECO:0007669"/>
    <property type="project" value="TreeGrafter"/>
</dbReference>
<dbReference type="SUPFAM" id="SSF48366">
    <property type="entry name" value="Ras GEF"/>
    <property type="match status" value="1"/>
</dbReference>
<comment type="caution">
    <text evidence="5">The sequence shown here is derived from an EMBL/GenBank/DDBJ whole genome shotgun (WGS) entry which is preliminary data.</text>
</comment>
<dbReference type="AlphaFoldDB" id="A0A5N5TBQ9"/>
<name>A0A5N5TBQ9_9CRUS</name>
<dbReference type="EMBL" id="SEYY01007728">
    <property type="protein sequence ID" value="KAB7502370.1"/>
    <property type="molecule type" value="Genomic_DNA"/>
</dbReference>
<dbReference type="Proteomes" id="UP000326759">
    <property type="component" value="Unassembled WGS sequence"/>
</dbReference>
<dbReference type="PANTHER" id="PTHR23113:SF368">
    <property type="entry name" value="CELL DIVISION CONTROL PROTEIN 25"/>
    <property type="match status" value="1"/>
</dbReference>
<dbReference type="InterPro" id="IPR036964">
    <property type="entry name" value="RASGEF_cat_dom_sf"/>
</dbReference>
<dbReference type="Gene3D" id="2.30.29.30">
    <property type="entry name" value="Pleckstrin-homology domain (PH domain)/Phosphotyrosine-binding domain (PTB)"/>
    <property type="match status" value="1"/>
</dbReference>
<reference evidence="5 6" key="1">
    <citation type="journal article" date="2019" name="PLoS Biol.">
        <title>Sex chromosomes control vertical transmission of feminizing Wolbachia symbionts in an isopod.</title>
        <authorList>
            <person name="Becking T."/>
            <person name="Chebbi M.A."/>
            <person name="Giraud I."/>
            <person name="Moumen B."/>
            <person name="Laverre T."/>
            <person name="Caubet Y."/>
            <person name="Peccoud J."/>
            <person name="Gilbert C."/>
            <person name="Cordaux R."/>
        </authorList>
    </citation>
    <scope>NUCLEOTIDE SEQUENCE [LARGE SCALE GENOMIC DNA]</scope>
    <source>
        <strain evidence="5">ANa2</strain>
        <tissue evidence="5">Whole body excluding digestive tract and cuticle</tissue>
    </source>
</reference>
<evidence type="ECO:0000313" key="6">
    <source>
        <dbReference type="Proteomes" id="UP000326759"/>
    </source>
</evidence>
<feature type="region of interest" description="Disordered" evidence="3">
    <location>
        <begin position="352"/>
        <end position="388"/>
    </location>
</feature>
<dbReference type="InterPro" id="IPR001895">
    <property type="entry name" value="RASGEF_cat_dom"/>
</dbReference>
<evidence type="ECO:0000313" key="5">
    <source>
        <dbReference type="EMBL" id="KAB7502370.1"/>
    </source>
</evidence>
<organism evidence="5 6">
    <name type="scientific">Armadillidium nasatum</name>
    <dbReference type="NCBI Taxonomy" id="96803"/>
    <lineage>
        <taxon>Eukaryota</taxon>
        <taxon>Metazoa</taxon>
        <taxon>Ecdysozoa</taxon>
        <taxon>Arthropoda</taxon>
        <taxon>Crustacea</taxon>
        <taxon>Multicrustacea</taxon>
        <taxon>Malacostraca</taxon>
        <taxon>Eumalacostraca</taxon>
        <taxon>Peracarida</taxon>
        <taxon>Isopoda</taxon>
        <taxon>Oniscidea</taxon>
        <taxon>Crinocheta</taxon>
        <taxon>Armadillidiidae</taxon>
        <taxon>Armadillidium</taxon>
    </lineage>
</organism>
<feature type="compositionally biased region" description="Polar residues" evidence="3">
    <location>
        <begin position="352"/>
        <end position="374"/>
    </location>
</feature>
<dbReference type="Gene3D" id="1.10.840.10">
    <property type="entry name" value="Ras guanine-nucleotide exchange factors catalytic domain"/>
    <property type="match status" value="1"/>
</dbReference>
<dbReference type="InterPro" id="IPR023578">
    <property type="entry name" value="Ras_GEF_dom_sf"/>
</dbReference>
<keyword evidence="1 2" id="KW-0344">Guanine-nucleotide releasing factor</keyword>
<dbReference type="InterPro" id="IPR011993">
    <property type="entry name" value="PH-like_dom_sf"/>
</dbReference>
<dbReference type="Pfam" id="PF00617">
    <property type="entry name" value="RasGEF"/>
    <property type="match status" value="1"/>
</dbReference>
<gene>
    <name evidence="5" type="primary">RALGPS1_1</name>
    <name evidence="5" type="ORF">Anas_11684</name>
</gene>
<dbReference type="InterPro" id="IPR008937">
    <property type="entry name" value="Ras-like_GEF"/>
</dbReference>
<dbReference type="OrthoDB" id="10254377at2759"/>
<evidence type="ECO:0000259" key="4">
    <source>
        <dbReference type="PROSITE" id="PS50009"/>
    </source>
</evidence>
<dbReference type="PROSITE" id="PS50009">
    <property type="entry name" value="RASGEF_CAT"/>
    <property type="match status" value="1"/>
</dbReference>
<evidence type="ECO:0000256" key="2">
    <source>
        <dbReference type="PROSITE-ProRule" id="PRU00168"/>
    </source>
</evidence>
<dbReference type="SMART" id="SM00147">
    <property type="entry name" value="RasGEF"/>
    <property type="match status" value="1"/>
</dbReference>
<evidence type="ECO:0000256" key="1">
    <source>
        <dbReference type="ARBA" id="ARBA00022658"/>
    </source>
</evidence>
<feature type="domain" description="Ras-GEF" evidence="4">
    <location>
        <begin position="88"/>
        <end position="348"/>
    </location>
</feature>
<dbReference type="SUPFAM" id="SSF50729">
    <property type="entry name" value="PH domain-like"/>
    <property type="match status" value="1"/>
</dbReference>
<dbReference type="GO" id="GO:0007265">
    <property type="term" value="P:Ras protein signal transduction"/>
    <property type="evidence" value="ECO:0007669"/>
    <property type="project" value="TreeGrafter"/>
</dbReference>
<sequence length="676" mass="75806">MGVDMASGCTDYERKERDLMKYSDNHKNLSCEKLLALRIAEDYMDSDDGDERESRCSSVRGMSIPMCTRGTSPPSSVYKKVATDPEWDTSDGVKALTKAVYSYGYSIRMHFSFSFENCPFFYYWFQQQSTGIHVLEYMLTYPGNFPILEMCRCNHSPCRSLAVQRTLPRSQQTLRRTTNFTSSTPKQEDRSKPIEILKVNPEELAAQITLMDIPIFRLSKTWASLSKKDRASYEKMAELFSEHNNWEKLRAHVNSLKLPMIPYLGLFLTDIVYIDMAHPHFGGLESEQRQLKMNNILRVLADYQLSDYSHIKPNVATQKYLSSVRYIEELQKFVEDDHYKLSLRLEPNTTTNSLNVSKDSLTDECNTDLSNGSPTRAAGLKTPPEPSPNYSCPTHGHQGVKFIPGHRKARSLGTKFRSLSLPRNLSRFDPVGGPIERIGVFKGIPSGITDGNSTWDNRRDSLSSISGISGGCASHLQHQHDPCCPSASRTGGSRHLLDDSEIEPPLRPFGPPSDLSRTWSEISSDSDDVILELNSGECGIQGPLKRKTILKDGKKPKVSAWHRYWVQLWGGALVYYHPKSLTCRGLERIDFKTSPCKLQPLNSPEGKLRIFEPMDSLNNGDTFQRRPVRALPTGVSAAPLAAPAVPSPTAQSTGSLAWASWSLPAWPPAIPDSQRG</sequence>
<proteinExistence type="predicted"/>
<dbReference type="PANTHER" id="PTHR23113">
    <property type="entry name" value="GUANINE NUCLEOTIDE EXCHANGE FACTOR"/>
    <property type="match status" value="1"/>
</dbReference>
<keyword evidence="6" id="KW-1185">Reference proteome</keyword>
<dbReference type="GO" id="GO:0005085">
    <property type="term" value="F:guanyl-nucleotide exchange factor activity"/>
    <property type="evidence" value="ECO:0007669"/>
    <property type="project" value="UniProtKB-KW"/>
</dbReference>
<evidence type="ECO:0000256" key="3">
    <source>
        <dbReference type="SAM" id="MobiDB-lite"/>
    </source>
</evidence>
<protein>
    <submittedName>
        <fullName evidence="5">Ras-specific guanine nucleotide-releasing factor RalGPS1</fullName>
    </submittedName>
</protein>
<accession>A0A5N5TBQ9</accession>